<reference evidence="4 5" key="1">
    <citation type="journal article" date="2012" name="J. Bacteriol.">
        <title>Draft genome sequence of Methanobacterium formicicum DSM 3637, an archaebacterium isolated from the methane producer amoeba Pelomyxa palustris.</title>
        <authorList>
            <person name="Gutierrez G."/>
        </authorList>
    </citation>
    <scope>NUCLEOTIDE SEQUENCE [LARGE SCALE GENOMIC DNA]</scope>
    <source>
        <strain evidence="5">DSM 3637 / PP1</strain>
    </source>
</reference>
<accession>K2RDU2</accession>
<dbReference type="PATRIC" id="fig|1204725.3.peg.708"/>
<evidence type="ECO:0000256" key="1">
    <source>
        <dbReference type="SAM" id="MobiDB-lite"/>
    </source>
</evidence>
<dbReference type="InterPro" id="IPR025874">
    <property type="entry name" value="DZR"/>
</dbReference>
<name>K2RDU2_METFP</name>
<feature type="region of interest" description="Disordered" evidence="1">
    <location>
        <begin position="140"/>
        <end position="162"/>
    </location>
</feature>
<dbReference type="Pfam" id="PF13240">
    <property type="entry name" value="Zn_Ribbon_1"/>
    <property type="match status" value="1"/>
</dbReference>
<protein>
    <recommendedName>
        <fullName evidence="6">DZANK-type domain-containing protein</fullName>
    </recommendedName>
</protein>
<dbReference type="AlphaFoldDB" id="K2RDU2"/>
<feature type="domain" description="Zinc-ribbon" evidence="3">
    <location>
        <begin position="8"/>
        <end position="29"/>
    </location>
</feature>
<evidence type="ECO:0000259" key="3">
    <source>
        <dbReference type="Pfam" id="PF13240"/>
    </source>
</evidence>
<evidence type="ECO:0000313" key="5">
    <source>
        <dbReference type="Proteomes" id="UP000007360"/>
    </source>
</evidence>
<evidence type="ECO:0000313" key="4">
    <source>
        <dbReference type="EMBL" id="EKF86519.1"/>
    </source>
</evidence>
<feature type="domain" description="DZANK-type" evidence="2">
    <location>
        <begin position="73"/>
        <end position="118"/>
    </location>
</feature>
<keyword evidence="5" id="KW-1185">Reference proteome</keyword>
<feature type="region of interest" description="Disordered" evidence="1">
    <location>
        <begin position="227"/>
        <end position="249"/>
    </location>
</feature>
<dbReference type="Pfam" id="PF12773">
    <property type="entry name" value="DZR"/>
    <property type="match status" value="1"/>
</dbReference>
<feature type="compositionally biased region" description="Basic and acidic residues" evidence="1">
    <location>
        <begin position="238"/>
        <end position="249"/>
    </location>
</feature>
<dbReference type="RefSeq" id="WP_004029910.1">
    <property type="nucleotide sequence ID" value="NZ_AMPO01000002.1"/>
</dbReference>
<organism evidence="4 5">
    <name type="scientific">Methanobacterium formicicum (strain DSM 3637 / PP1)</name>
    <dbReference type="NCBI Taxonomy" id="1204725"/>
    <lineage>
        <taxon>Archaea</taxon>
        <taxon>Methanobacteriati</taxon>
        <taxon>Methanobacteriota</taxon>
        <taxon>Methanomada group</taxon>
        <taxon>Methanobacteria</taxon>
        <taxon>Methanobacteriales</taxon>
        <taxon>Methanobacteriaceae</taxon>
        <taxon>Methanobacterium</taxon>
    </lineage>
</organism>
<gene>
    <name evidence="4" type="ORF">A994_03513</name>
</gene>
<evidence type="ECO:0000259" key="2">
    <source>
        <dbReference type="Pfam" id="PF12773"/>
    </source>
</evidence>
<evidence type="ECO:0008006" key="6">
    <source>
        <dbReference type="Google" id="ProtNLM"/>
    </source>
</evidence>
<proteinExistence type="predicted"/>
<dbReference type="EMBL" id="AMPO01000002">
    <property type="protein sequence ID" value="EKF86519.1"/>
    <property type="molecule type" value="Genomic_DNA"/>
</dbReference>
<sequence>MVNSLEVCSACNAQIQPGSKFCTECGKPVGETPAEEKTPSTVAETVSEIENIPQEPLENTIQKTESVKTAVNCPQCNAELTPDDKFCTECGAKTEPITNCPKCTAIIEPGTKFCTECGTNIYEYKGDTPTTSVQTGNIQTEIPSTSIPPNRTVKNRNDPMEDLKETGFGLMKDVEKTGRGLMKDLGGFLDKSSSKNSSNSLIKPKKKEQHFLVCDKCGGYYELQKGESPEDFSDECECGGHLEHRNQHP</sequence>
<feature type="compositionally biased region" description="Polar residues" evidence="1">
    <location>
        <begin position="140"/>
        <end position="149"/>
    </location>
</feature>
<dbReference type="InterPro" id="IPR026870">
    <property type="entry name" value="Zinc_ribbon_dom"/>
</dbReference>
<dbReference type="OrthoDB" id="71382at2157"/>
<dbReference type="Proteomes" id="UP000007360">
    <property type="component" value="Unassembled WGS sequence"/>
</dbReference>
<comment type="caution">
    <text evidence="4">The sequence shown here is derived from an EMBL/GenBank/DDBJ whole genome shotgun (WGS) entry which is preliminary data.</text>
</comment>